<accession>A0A183J0E0</accession>
<keyword evidence="2" id="KW-1185">Reference proteome</keyword>
<evidence type="ECO:0000313" key="3">
    <source>
        <dbReference type="WBParaSite" id="SBAD_0000967201-mRNA-1"/>
    </source>
</evidence>
<reference evidence="1 2" key="2">
    <citation type="submission" date="2018-11" db="EMBL/GenBank/DDBJ databases">
        <authorList>
            <consortium name="Pathogen Informatics"/>
        </authorList>
    </citation>
    <scope>NUCLEOTIDE SEQUENCE [LARGE SCALE GENOMIC DNA]</scope>
</reference>
<proteinExistence type="predicted"/>
<dbReference type="WBParaSite" id="SBAD_0000967201-mRNA-1">
    <property type="protein sequence ID" value="SBAD_0000967201-mRNA-1"/>
    <property type="gene ID" value="SBAD_0000967201"/>
</dbReference>
<dbReference type="EMBL" id="UZAM01012596">
    <property type="protein sequence ID" value="VDP22595.1"/>
    <property type="molecule type" value="Genomic_DNA"/>
</dbReference>
<sequence>MGRLKAIGRSVGREVDGRRPRIEQRLECEVHIPRLWSNAMTVVVRRLSSTPSSLTCSSKDNEHAAKCVNGGVEVTFNGS</sequence>
<gene>
    <name evidence="1" type="ORF">SBAD_LOCUS9338</name>
</gene>
<organism evidence="3">
    <name type="scientific">Soboliphyme baturini</name>
    <dbReference type="NCBI Taxonomy" id="241478"/>
    <lineage>
        <taxon>Eukaryota</taxon>
        <taxon>Metazoa</taxon>
        <taxon>Ecdysozoa</taxon>
        <taxon>Nematoda</taxon>
        <taxon>Enoplea</taxon>
        <taxon>Dorylaimia</taxon>
        <taxon>Dioctophymatida</taxon>
        <taxon>Dioctophymatoidea</taxon>
        <taxon>Soboliphymatidae</taxon>
        <taxon>Soboliphyme</taxon>
    </lineage>
</organism>
<reference evidence="3" key="1">
    <citation type="submission" date="2016-06" db="UniProtKB">
        <authorList>
            <consortium name="WormBaseParasite"/>
        </authorList>
    </citation>
    <scope>IDENTIFICATION</scope>
</reference>
<evidence type="ECO:0000313" key="1">
    <source>
        <dbReference type="EMBL" id="VDP22595.1"/>
    </source>
</evidence>
<protein>
    <submittedName>
        <fullName evidence="1 3">Uncharacterized protein</fullName>
    </submittedName>
</protein>
<dbReference type="Proteomes" id="UP000270296">
    <property type="component" value="Unassembled WGS sequence"/>
</dbReference>
<name>A0A183J0E0_9BILA</name>
<dbReference type="AlphaFoldDB" id="A0A183J0E0"/>
<evidence type="ECO:0000313" key="2">
    <source>
        <dbReference type="Proteomes" id="UP000270296"/>
    </source>
</evidence>